<proteinExistence type="predicted"/>
<dbReference type="GO" id="GO:0008146">
    <property type="term" value="F:sulfotransferase activity"/>
    <property type="evidence" value="ECO:0007669"/>
    <property type="project" value="TreeGrafter"/>
</dbReference>
<dbReference type="PANTHER" id="PTHR10953:SF102">
    <property type="entry name" value="ADENYLYLTRANSFERASE AND SULFURTRANSFERASE MOCS3"/>
    <property type="match status" value="1"/>
</dbReference>
<dbReference type="NCBIfam" id="NF004281">
    <property type="entry name" value="PRK05690.1"/>
    <property type="match status" value="1"/>
</dbReference>
<dbReference type="InterPro" id="IPR000594">
    <property type="entry name" value="ThiF_NAD_FAD-bd"/>
</dbReference>
<dbReference type="GO" id="GO:0008641">
    <property type="term" value="F:ubiquitin-like modifier activating enzyme activity"/>
    <property type="evidence" value="ECO:0007669"/>
    <property type="project" value="InterPro"/>
</dbReference>
<dbReference type="GO" id="GO:0004792">
    <property type="term" value="F:thiosulfate-cyanide sulfurtransferase activity"/>
    <property type="evidence" value="ECO:0007669"/>
    <property type="project" value="TreeGrafter"/>
</dbReference>
<evidence type="ECO:0000259" key="4">
    <source>
        <dbReference type="PROSITE" id="PS50206"/>
    </source>
</evidence>
<dbReference type="InterPro" id="IPR036873">
    <property type="entry name" value="Rhodanese-like_dom_sf"/>
</dbReference>
<dbReference type="SMART" id="SM00450">
    <property type="entry name" value="RHOD"/>
    <property type="match status" value="1"/>
</dbReference>
<dbReference type="PROSITE" id="PS50206">
    <property type="entry name" value="RHODANESE_3"/>
    <property type="match status" value="1"/>
</dbReference>
<name>A0A7M2YZF9_9ACTN</name>
<organism evidence="5 6">
    <name type="scientific">Gaiella occulta</name>
    <dbReference type="NCBI Taxonomy" id="1002870"/>
    <lineage>
        <taxon>Bacteria</taxon>
        <taxon>Bacillati</taxon>
        <taxon>Actinomycetota</taxon>
        <taxon>Thermoleophilia</taxon>
        <taxon>Gaiellales</taxon>
        <taxon>Gaiellaceae</taxon>
        <taxon>Gaiella</taxon>
    </lineage>
</organism>
<dbReference type="NCBIfam" id="NF006444">
    <property type="entry name" value="PRK08762.1"/>
    <property type="match status" value="1"/>
</dbReference>
<evidence type="ECO:0000256" key="2">
    <source>
        <dbReference type="ARBA" id="ARBA00022741"/>
    </source>
</evidence>
<dbReference type="InterPro" id="IPR001763">
    <property type="entry name" value="Rhodanese-like_dom"/>
</dbReference>
<dbReference type="GO" id="GO:0005829">
    <property type="term" value="C:cytosol"/>
    <property type="evidence" value="ECO:0007669"/>
    <property type="project" value="TreeGrafter"/>
</dbReference>
<dbReference type="FunFam" id="3.40.50.720:FF:000033">
    <property type="entry name" value="Adenylyltransferase and sulfurtransferase MOCS3"/>
    <property type="match status" value="1"/>
</dbReference>
<dbReference type="AlphaFoldDB" id="A0A7M2YZF9"/>
<dbReference type="RefSeq" id="WP_220150482.1">
    <property type="nucleotide sequence ID" value="NZ_QQZY01000002.1"/>
</dbReference>
<protein>
    <submittedName>
        <fullName evidence="5">ThiF family</fullName>
    </submittedName>
</protein>
<evidence type="ECO:0000256" key="3">
    <source>
        <dbReference type="ARBA" id="ARBA00022840"/>
    </source>
</evidence>
<keyword evidence="1" id="KW-0808">Transferase</keyword>
<dbReference type="Pfam" id="PF00581">
    <property type="entry name" value="Rhodanese"/>
    <property type="match status" value="1"/>
</dbReference>
<dbReference type="Gene3D" id="3.40.250.10">
    <property type="entry name" value="Rhodanese-like domain"/>
    <property type="match status" value="1"/>
</dbReference>
<feature type="domain" description="Rhodanese" evidence="4">
    <location>
        <begin position="29"/>
        <end position="119"/>
    </location>
</feature>
<comment type="caution">
    <text evidence="5">The sequence shown here is derived from an EMBL/GenBank/DDBJ whole genome shotgun (WGS) entry which is preliminary data.</text>
</comment>
<reference evidence="5 6" key="1">
    <citation type="submission" date="2018-07" db="EMBL/GenBank/DDBJ databases">
        <title>High-quality-draft genome sequence of Gaiella occulta.</title>
        <authorList>
            <person name="Severino R."/>
            <person name="Froufe H.J.C."/>
            <person name="Rainey F.A."/>
            <person name="Barroso C."/>
            <person name="Albuquerque L."/>
            <person name="Lobo-Da-Cunha A."/>
            <person name="Da Costa M.S."/>
            <person name="Egas C."/>
        </authorList>
    </citation>
    <scope>NUCLEOTIDE SEQUENCE [LARGE SCALE GENOMIC DNA]</scope>
    <source>
        <strain evidence="5 6">F2-233</strain>
    </source>
</reference>
<dbReference type="PANTHER" id="PTHR10953">
    <property type="entry name" value="UBIQUITIN-ACTIVATING ENZYME E1"/>
    <property type="match status" value="1"/>
</dbReference>
<dbReference type="Gene3D" id="3.40.50.720">
    <property type="entry name" value="NAD(P)-binding Rossmann-like Domain"/>
    <property type="match status" value="1"/>
</dbReference>
<dbReference type="InterPro" id="IPR035985">
    <property type="entry name" value="Ubiquitin-activating_enz"/>
</dbReference>
<dbReference type="GO" id="GO:0016779">
    <property type="term" value="F:nucleotidyltransferase activity"/>
    <property type="evidence" value="ECO:0007669"/>
    <property type="project" value="TreeGrafter"/>
</dbReference>
<keyword evidence="3" id="KW-0067">ATP-binding</keyword>
<reference evidence="6" key="2">
    <citation type="journal article" date="2019" name="MicrobiologyOpen">
        <title>High-quality draft genome sequence of Gaiella occulta isolated from a 150 meter deep mineral water borehole and comparison with the genome sequences of other deep-branching lineages of the phylum Actinobacteria.</title>
        <authorList>
            <person name="Severino R."/>
            <person name="Froufe H.J.C."/>
            <person name="Barroso C."/>
            <person name="Albuquerque L."/>
            <person name="Lobo-da-Cunha A."/>
            <person name="da Costa M.S."/>
            <person name="Egas C."/>
        </authorList>
    </citation>
    <scope>NUCLEOTIDE SEQUENCE [LARGE SCALE GENOMIC DNA]</scope>
    <source>
        <strain evidence="6">F2-233</strain>
    </source>
</reference>
<dbReference type="CDD" id="cd00757">
    <property type="entry name" value="ThiF_MoeB_HesA_family"/>
    <property type="match status" value="1"/>
</dbReference>
<gene>
    <name evidence="5" type="ORF">Gocc_1284</name>
</gene>
<dbReference type="InterPro" id="IPR045886">
    <property type="entry name" value="ThiF/MoeB/HesA"/>
</dbReference>
<evidence type="ECO:0000313" key="6">
    <source>
        <dbReference type="Proteomes" id="UP000254134"/>
    </source>
</evidence>
<accession>A0A7M2YZF9</accession>
<dbReference type="SUPFAM" id="SSF52821">
    <property type="entry name" value="Rhodanese/Cell cycle control phosphatase"/>
    <property type="match status" value="1"/>
</dbReference>
<evidence type="ECO:0000313" key="5">
    <source>
        <dbReference type="EMBL" id="RDI75486.1"/>
    </source>
</evidence>
<dbReference type="CDD" id="cd00158">
    <property type="entry name" value="RHOD"/>
    <property type="match status" value="1"/>
</dbReference>
<evidence type="ECO:0000256" key="1">
    <source>
        <dbReference type="ARBA" id="ARBA00022679"/>
    </source>
</evidence>
<keyword evidence="6" id="KW-1185">Reference proteome</keyword>
<dbReference type="GO" id="GO:0005524">
    <property type="term" value="F:ATP binding"/>
    <property type="evidence" value="ECO:0007669"/>
    <property type="project" value="UniProtKB-KW"/>
</dbReference>
<sequence>MTTYRELLAHVKAEIDEISTPDTHALLAAPQPPLLLDVREQEEWQEGHLPGAVHVPRGNLESRVETLVPDRGREIVVYCAGGARSAFAAKSLAELGYERVRSMAGGFADWKRNGFTYVTPQALTPAQRARYSRHILIPEVGEEGQQKLLAARVLLIGAGGLGSPASLYLAAAGVGTLGVVDADVVDDSNLQRQIVHSTDTLGEPKVLSAKRTIEALNPDVEVVPYQERLTSENVERILADGWDVIVDGADNFPTRYLVNDASVWHDIPVVHGSIYRFEGQVTVFHPHAGPCYRCLYPAPPPPELAPSCAEGGVLGVLPGIVGSLQASEALKLILGAGETLTGRLLLFDALHTTFDEVTVKRDPTCPVCGETPSISEYIDYVEFCAGAPSGAPGAQRPVHA</sequence>
<dbReference type="EMBL" id="QQZY01000002">
    <property type="protein sequence ID" value="RDI75486.1"/>
    <property type="molecule type" value="Genomic_DNA"/>
</dbReference>
<keyword evidence="2" id="KW-0547">Nucleotide-binding</keyword>
<dbReference type="Proteomes" id="UP000254134">
    <property type="component" value="Unassembled WGS sequence"/>
</dbReference>
<dbReference type="SUPFAM" id="SSF69572">
    <property type="entry name" value="Activating enzymes of the ubiquitin-like proteins"/>
    <property type="match status" value="1"/>
</dbReference>
<dbReference type="Pfam" id="PF00899">
    <property type="entry name" value="ThiF"/>
    <property type="match status" value="1"/>
</dbReference>